<feature type="region of interest" description="Disordered" evidence="1">
    <location>
        <begin position="40"/>
        <end position="60"/>
    </location>
</feature>
<sequence>MSPSIHDDLQPRCMSVAGARTVYDFLISAQLRNNKCIIPSSRGDSGSTLQKPRASRMSPASTSMHLLRVVISLIFTPYGQDALLQQQLQQQQQAAAQANTQSPSSQLVSHLLATALLGGSNPLAVNQMASGGSSSTVEPQGMQLLSVLQNQLAFGQLLPQFQSGQNLGAINPLLNPAIALYYQQLLQQQQQQQTLLQQLAQQQIPQAQAVQVPQAHAFQPPAQVSSGNVESQLSAQERLMSAYLSEQQQQQAGTFSISNRDQESTLLNHQVASGGHAQHVQHHHDRASVGTTRSLGAVASGSADMESAEERINRLISENEAIVQPHQVSILVHLFAA</sequence>
<dbReference type="AlphaFoldDB" id="A0A3P6Q2X1"/>
<dbReference type="EMBL" id="UYRV01000353">
    <property type="protein sequence ID" value="VDK43972.1"/>
    <property type="molecule type" value="Genomic_DNA"/>
</dbReference>
<evidence type="ECO:0000256" key="1">
    <source>
        <dbReference type="SAM" id="MobiDB-lite"/>
    </source>
</evidence>
<accession>A0A3P6Q2X1</accession>
<dbReference type="OrthoDB" id="5866265at2759"/>
<name>A0A3P6Q2X1_CYLGO</name>
<proteinExistence type="predicted"/>
<dbReference type="Proteomes" id="UP000271889">
    <property type="component" value="Unassembled WGS sequence"/>
</dbReference>
<organism evidence="2 3">
    <name type="scientific">Cylicostephanus goldi</name>
    <name type="common">Nematode worm</name>
    <dbReference type="NCBI Taxonomy" id="71465"/>
    <lineage>
        <taxon>Eukaryota</taxon>
        <taxon>Metazoa</taxon>
        <taxon>Ecdysozoa</taxon>
        <taxon>Nematoda</taxon>
        <taxon>Chromadorea</taxon>
        <taxon>Rhabditida</taxon>
        <taxon>Rhabditina</taxon>
        <taxon>Rhabditomorpha</taxon>
        <taxon>Strongyloidea</taxon>
        <taxon>Strongylidae</taxon>
        <taxon>Cylicostephanus</taxon>
    </lineage>
</organism>
<evidence type="ECO:0000313" key="2">
    <source>
        <dbReference type="EMBL" id="VDK43972.1"/>
    </source>
</evidence>
<reference evidence="2 3" key="1">
    <citation type="submission" date="2018-11" db="EMBL/GenBank/DDBJ databases">
        <authorList>
            <consortium name="Pathogen Informatics"/>
        </authorList>
    </citation>
    <scope>NUCLEOTIDE SEQUENCE [LARGE SCALE GENOMIC DNA]</scope>
</reference>
<keyword evidence="3" id="KW-1185">Reference proteome</keyword>
<gene>
    <name evidence="2" type="ORF">CGOC_LOCUS267</name>
</gene>
<protein>
    <submittedName>
        <fullName evidence="2">Uncharacterized protein</fullName>
    </submittedName>
</protein>
<evidence type="ECO:0000313" key="3">
    <source>
        <dbReference type="Proteomes" id="UP000271889"/>
    </source>
</evidence>